<keyword evidence="2" id="KW-1185">Reference proteome</keyword>
<dbReference type="Proteomes" id="UP000006281">
    <property type="component" value="Chromosome"/>
</dbReference>
<dbReference type="KEGG" id="sesp:BN6_17600"/>
<protein>
    <submittedName>
        <fullName evidence="1">Uncharacterized protein</fullName>
    </submittedName>
</protein>
<dbReference type="eggNOG" id="COG3950">
    <property type="taxonomic scope" value="Bacteria"/>
</dbReference>
<evidence type="ECO:0000313" key="1">
    <source>
        <dbReference type="EMBL" id="CCH29081.1"/>
    </source>
</evidence>
<dbReference type="AlphaFoldDB" id="K0JT94"/>
<reference evidence="1 2" key="1">
    <citation type="journal article" date="2012" name="BMC Genomics">
        <title>Complete genome sequence of Saccharothrix espanaensis DSM 44229T and comparison to the other completely sequenced Pseudonocardiaceae.</title>
        <authorList>
            <person name="Strobel T."/>
            <person name="Al-Dilaimi A."/>
            <person name="Blom J."/>
            <person name="Gessner A."/>
            <person name="Kalinowski J."/>
            <person name="Luzhetska M."/>
            <person name="Puhler A."/>
            <person name="Szczepanowski R."/>
            <person name="Bechthold A."/>
            <person name="Ruckert C."/>
        </authorList>
    </citation>
    <scope>NUCLEOTIDE SEQUENCE [LARGE SCALE GENOMIC DNA]</scope>
    <source>
        <strain evidence="2">ATCC 51144 / DSM 44229 / JCM 9112 / NBRC 15066 / NRRL 15764</strain>
    </source>
</reference>
<dbReference type="EMBL" id="HE804045">
    <property type="protein sequence ID" value="CCH29081.1"/>
    <property type="molecule type" value="Genomic_DNA"/>
</dbReference>
<accession>K0JT94</accession>
<name>K0JT94_SACES</name>
<evidence type="ECO:0000313" key="2">
    <source>
        <dbReference type="Proteomes" id="UP000006281"/>
    </source>
</evidence>
<gene>
    <name evidence="1" type="ordered locus">BN6_17600</name>
</gene>
<dbReference type="PATRIC" id="fig|1179773.3.peg.1765"/>
<proteinExistence type="predicted"/>
<sequence length="72" mass="7797">MFHEDASPAEGVGRLIEQHLRSLERRPGAEESKAVAPAILSDGLLPDDYRIEGIDPGGLTARTCARRQTRAA</sequence>
<dbReference type="STRING" id="1179773.BN6_17600"/>
<organism evidence="1 2">
    <name type="scientific">Saccharothrix espanaensis (strain ATCC 51144 / DSM 44229 / JCM 9112 / NBRC 15066 / NRRL 15764)</name>
    <dbReference type="NCBI Taxonomy" id="1179773"/>
    <lineage>
        <taxon>Bacteria</taxon>
        <taxon>Bacillati</taxon>
        <taxon>Actinomycetota</taxon>
        <taxon>Actinomycetes</taxon>
        <taxon>Pseudonocardiales</taxon>
        <taxon>Pseudonocardiaceae</taxon>
        <taxon>Saccharothrix</taxon>
    </lineage>
</organism>
<dbReference type="HOGENOM" id="CLU_2719913_0_0_11"/>